<dbReference type="RefSeq" id="WP_377960720.1">
    <property type="nucleotide sequence ID" value="NZ_JBHZOL010000008.1"/>
</dbReference>
<organism evidence="2 3">
    <name type="scientific">Almyronema epifaneia S1</name>
    <dbReference type="NCBI Taxonomy" id="2991925"/>
    <lineage>
        <taxon>Bacteria</taxon>
        <taxon>Bacillati</taxon>
        <taxon>Cyanobacteriota</taxon>
        <taxon>Cyanophyceae</taxon>
        <taxon>Nodosilineales</taxon>
        <taxon>Nodosilineaceae</taxon>
        <taxon>Almyronema</taxon>
        <taxon>Almyronema epifaneia</taxon>
    </lineage>
</organism>
<evidence type="ECO:0000313" key="2">
    <source>
        <dbReference type="EMBL" id="MFE4104949.1"/>
    </source>
</evidence>
<feature type="region of interest" description="Disordered" evidence="1">
    <location>
        <begin position="34"/>
        <end position="70"/>
    </location>
</feature>
<dbReference type="Proteomes" id="UP001600165">
    <property type="component" value="Unassembled WGS sequence"/>
</dbReference>
<feature type="compositionally biased region" description="Low complexity" evidence="1">
    <location>
        <begin position="37"/>
        <end position="58"/>
    </location>
</feature>
<evidence type="ECO:0000256" key="1">
    <source>
        <dbReference type="SAM" id="MobiDB-lite"/>
    </source>
</evidence>
<reference evidence="2 3" key="1">
    <citation type="submission" date="2024-10" db="EMBL/GenBank/DDBJ databases">
        <authorList>
            <person name="Ratan Roy A."/>
            <person name="Morales Sandoval P.H."/>
            <person name="De Los Santos Villalobos S."/>
            <person name="Chakraborty S."/>
            <person name="Mukherjee J."/>
        </authorList>
    </citation>
    <scope>NUCLEOTIDE SEQUENCE [LARGE SCALE GENOMIC DNA]</scope>
    <source>
        <strain evidence="2 3">S1</strain>
    </source>
</reference>
<gene>
    <name evidence="2" type="ORF">ACFVKH_01580</name>
</gene>
<sequence>MKQAYLWIAGVVGSAAVAGGGIALMQSQPEAIAPEDSAVVTPTTPSTPTQEVPSEPETAAPRPDPKLSDFPHKRLELTDEVPAGSEFDQFRDRLQQAIQARDEAFIRSLLPPDGLFYGFGGPMNIEDMDLNIDDGWFWQVLEKMMALESCEPSDYPPVEAGNPVWVCPNTTQAFYRQYPDPETAPGDEYEFSTIMVMGNNVNVRAAANTNSAVVGILSNELVEFDQATASRLYQDSPDSMPDELESWTPIILPNDVRGYVYSRYAYAPLDPRGLFENVNGQWQLIRVLAGD</sequence>
<keyword evidence="3" id="KW-1185">Reference proteome</keyword>
<dbReference type="EMBL" id="JBHZOL010000008">
    <property type="protein sequence ID" value="MFE4104949.1"/>
    <property type="molecule type" value="Genomic_DNA"/>
</dbReference>
<protein>
    <submittedName>
        <fullName evidence="2">SH3 domain-containing protein</fullName>
    </submittedName>
</protein>
<evidence type="ECO:0000313" key="3">
    <source>
        <dbReference type="Proteomes" id="UP001600165"/>
    </source>
</evidence>
<proteinExistence type="predicted"/>
<accession>A0ABW6IBY4</accession>
<dbReference type="Gene3D" id="2.30.30.40">
    <property type="entry name" value="SH3 Domains"/>
    <property type="match status" value="1"/>
</dbReference>
<name>A0ABW6IBY4_9CYAN</name>
<comment type="caution">
    <text evidence="2">The sequence shown here is derived from an EMBL/GenBank/DDBJ whole genome shotgun (WGS) entry which is preliminary data.</text>
</comment>